<proteinExistence type="predicted"/>
<reference evidence="2" key="1">
    <citation type="journal article" date="2022" name="Int. J. Mol. Sci.">
        <title>Draft Genome of Tanacetum Coccineum: Genomic Comparison of Closely Related Tanacetum-Family Plants.</title>
        <authorList>
            <person name="Yamashiro T."/>
            <person name="Shiraishi A."/>
            <person name="Nakayama K."/>
            <person name="Satake H."/>
        </authorList>
    </citation>
    <scope>NUCLEOTIDE SEQUENCE</scope>
</reference>
<feature type="region of interest" description="Disordered" evidence="1">
    <location>
        <begin position="28"/>
        <end position="57"/>
    </location>
</feature>
<evidence type="ECO:0000256" key="1">
    <source>
        <dbReference type="SAM" id="MobiDB-lite"/>
    </source>
</evidence>
<accession>A0ABQ5I4E3</accession>
<organism evidence="2 3">
    <name type="scientific">Tanacetum coccineum</name>
    <dbReference type="NCBI Taxonomy" id="301880"/>
    <lineage>
        <taxon>Eukaryota</taxon>
        <taxon>Viridiplantae</taxon>
        <taxon>Streptophyta</taxon>
        <taxon>Embryophyta</taxon>
        <taxon>Tracheophyta</taxon>
        <taxon>Spermatophyta</taxon>
        <taxon>Magnoliopsida</taxon>
        <taxon>eudicotyledons</taxon>
        <taxon>Gunneridae</taxon>
        <taxon>Pentapetalae</taxon>
        <taxon>asterids</taxon>
        <taxon>campanulids</taxon>
        <taxon>Asterales</taxon>
        <taxon>Asteraceae</taxon>
        <taxon>Asteroideae</taxon>
        <taxon>Anthemideae</taxon>
        <taxon>Anthemidinae</taxon>
        <taxon>Tanacetum</taxon>
    </lineage>
</organism>
<feature type="compositionally biased region" description="Basic and acidic residues" evidence="1">
    <location>
        <begin position="46"/>
        <end position="55"/>
    </location>
</feature>
<feature type="region of interest" description="Disordered" evidence="1">
    <location>
        <begin position="79"/>
        <end position="133"/>
    </location>
</feature>
<comment type="caution">
    <text evidence="2">The sequence shown here is derived from an EMBL/GenBank/DDBJ whole genome shotgun (WGS) entry which is preliminary data.</text>
</comment>
<feature type="compositionally biased region" description="Acidic residues" evidence="1">
    <location>
        <begin position="111"/>
        <end position="128"/>
    </location>
</feature>
<feature type="compositionally biased region" description="Basic and acidic residues" evidence="1">
    <location>
        <begin position="92"/>
        <end position="110"/>
    </location>
</feature>
<dbReference type="Proteomes" id="UP001151760">
    <property type="component" value="Unassembled WGS sequence"/>
</dbReference>
<sequence>MLSDTVMLEADTKKAMKASLCDIRSQHQTVGSSEGAGITPEVPDEPQAKSIDKNEGAGIIPEVPDVYKATSMIQDFEEDWGSEEYDVILTSEDERTGSKKETTKSGKNDDDMSIDLDETDDEEDEHVDDETQRDQYVHEDEYVHENDEYVHEEDEHVHDYVEEELNDAKIAKTVEGDKELTDPNKAEFEKIKEVKGYEDQVGNALAIVDQAKYASTQDNQAAALISVTHKGKPELPPTSSSLLVSSGFVIPEHTVLTPIPEIITEAPVTTTSPLIPILTSFTSTIQQSTPIPTPTTTIEDPSATTILPVSETLSTIQLRASELEKEVKELKKVDHSTTIHVSIRSQVPTAVNEYLGTSLGDTLQKVLQKHTEELRHEFSQKDVSKNHKIKLDHATKQQLPKHSAKPFD</sequence>
<keyword evidence="3" id="KW-1185">Reference proteome</keyword>
<name>A0ABQ5I4E3_9ASTR</name>
<evidence type="ECO:0000313" key="2">
    <source>
        <dbReference type="EMBL" id="GJT94654.1"/>
    </source>
</evidence>
<gene>
    <name evidence="2" type="ORF">Tco_1090172</name>
</gene>
<protein>
    <submittedName>
        <fullName evidence="2">Uncharacterized protein</fullName>
    </submittedName>
</protein>
<evidence type="ECO:0000313" key="3">
    <source>
        <dbReference type="Proteomes" id="UP001151760"/>
    </source>
</evidence>
<dbReference type="EMBL" id="BQNB010020316">
    <property type="protein sequence ID" value="GJT94654.1"/>
    <property type="molecule type" value="Genomic_DNA"/>
</dbReference>
<reference evidence="2" key="2">
    <citation type="submission" date="2022-01" db="EMBL/GenBank/DDBJ databases">
        <authorList>
            <person name="Yamashiro T."/>
            <person name="Shiraishi A."/>
            <person name="Satake H."/>
            <person name="Nakayama K."/>
        </authorList>
    </citation>
    <scope>NUCLEOTIDE SEQUENCE</scope>
</reference>